<evidence type="ECO:0000256" key="13">
    <source>
        <dbReference type="ARBA" id="ARBA00023128"/>
    </source>
</evidence>
<evidence type="ECO:0000313" key="37">
    <source>
        <dbReference type="EMBL" id="JAI61645.1"/>
    </source>
</evidence>
<dbReference type="GO" id="GO:0005777">
    <property type="term" value="C:peroxisome"/>
    <property type="evidence" value="ECO:0007669"/>
    <property type="project" value="UniProtKB-SubCell"/>
</dbReference>
<dbReference type="InterPro" id="IPR042231">
    <property type="entry name" value="Cho/carn_acyl_trans_2"/>
</dbReference>
<comment type="catalytic activity">
    <reaction evidence="19">
        <text>butanoyl-CoA + (R)-carnitine = O-butanoyl-(R)-carnitine + CoA</text>
        <dbReference type="Rhea" id="RHEA:44980"/>
        <dbReference type="ChEBI" id="CHEBI:16347"/>
        <dbReference type="ChEBI" id="CHEBI:21949"/>
        <dbReference type="ChEBI" id="CHEBI:57287"/>
        <dbReference type="ChEBI" id="CHEBI:57371"/>
    </reaction>
    <physiologicalReaction direction="left-to-right" evidence="19">
        <dbReference type="Rhea" id="RHEA:44981"/>
    </physiologicalReaction>
</comment>
<dbReference type="GO" id="GO:0005743">
    <property type="term" value="C:mitochondrial inner membrane"/>
    <property type="evidence" value="ECO:0007669"/>
    <property type="project" value="UniProtKB-SubCell"/>
</dbReference>
<comment type="catalytic activity">
    <reaction evidence="21">
        <text>4,8-dimethylnonanoyl-CoA + (R)-carnitine = O-4,8-dimethylnonanoyl-(R)-carnitine + CoA</text>
        <dbReference type="Rhea" id="RHEA:44860"/>
        <dbReference type="ChEBI" id="CHEBI:16347"/>
        <dbReference type="ChEBI" id="CHEBI:57287"/>
        <dbReference type="ChEBI" id="CHEBI:77061"/>
        <dbReference type="ChEBI" id="CHEBI:84654"/>
    </reaction>
    <physiologicalReaction direction="left-to-right" evidence="21">
        <dbReference type="Rhea" id="RHEA:44861"/>
    </physiologicalReaction>
</comment>
<evidence type="ECO:0000256" key="33">
    <source>
        <dbReference type="ARBA" id="ARBA00074976"/>
    </source>
</evidence>
<comment type="subunit">
    <text evidence="5">Monomer.</text>
</comment>
<comment type="catalytic activity">
    <reaction evidence="23">
        <text>2,6-dimethylheptanoyl-CoA + (R)-carnitine = O-2,6-dimethylheptanoyl-(R)-carnitine + CoA</text>
        <dbReference type="Rhea" id="RHEA:45004"/>
        <dbReference type="ChEBI" id="CHEBI:16347"/>
        <dbReference type="ChEBI" id="CHEBI:57287"/>
        <dbReference type="ChEBI" id="CHEBI:84843"/>
        <dbReference type="ChEBI" id="CHEBI:84847"/>
    </reaction>
    <physiologicalReaction direction="left-to-right" evidence="23">
        <dbReference type="Rhea" id="RHEA:45005"/>
    </physiologicalReaction>
</comment>
<evidence type="ECO:0000256" key="25">
    <source>
        <dbReference type="ARBA" id="ARBA00051955"/>
    </source>
</evidence>
<keyword evidence="7" id="KW-0808">Transferase</keyword>
<evidence type="ECO:0000256" key="8">
    <source>
        <dbReference type="ARBA" id="ARBA00022792"/>
    </source>
</evidence>
<evidence type="ECO:0000256" key="4">
    <source>
        <dbReference type="ARBA" id="ARBA00005232"/>
    </source>
</evidence>
<evidence type="ECO:0000256" key="27">
    <source>
        <dbReference type="ARBA" id="ARBA00052310"/>
    </source>
</evidence>
<reference evidence="37" key="1">
    <citation type="submission" date="2015-09" db="EMBL/GenBank/DDBJ databases">
        <title>Scylla olivacea transcriptome.</title>
        <authorList>
            <person name="Ikhwanuddin M."/>
        </authorList>
    </citation>
    <scope>NUCLEOTIDE SEQUENCE</scope>
</reference>
<evidence type="ECO:0000256" key="19">
    <source>
        <dbReference type="ARBA" id="ARBA00050851"/>
    </source>
</evidence>
<evidence type="ECO:0000256" key="3">
    <source>
        <dbReference type="ARBA" id="ARBA00004443"/>
    </source>
</evidence>
<dbReference type="Pfam" id="PF00755">
    <property type="entry name" value="Carn_acyltransf"/>
    <property type="match status" value="1"/>
</dbReference>
<keyword evidence="14" id="KW-0472">Membrane</keyword>
<evidence type="ECO:0000259" key="36">
    <source>
        <dbReference type="Pfam" id="PF00755"/>
    </source>
</evidence>
<dbReference type="PROSITE" id="PS00439">
    <property type="entry name" value="ACYLTRANSF_C_1"/>
    <property type="match status" value="1"/>
</dbReference>
<feature type="active site" description="Proton acceptor" evidence="35">
    <location>
        <position position="349"/>
    </location>
</feature>
<evidence type="ECO:0000256" key="28">
    <source>
        <dbReference type="ARBA" id="ARBA00052568"/>
    </source>
</evidence>
<dbReference type="AlphaFoldDB" id="A0A0P4WK33"/>
<comment type="catalytic activity">
    <reaction evidence="18">
        <text>2-methylbutanoyl-CoA + (R)-carnitine = O-2-methylbutanoyl-(R)-carnitine + CoA</text>
        <dbReference type="Rhea" id="RHEA:44992"/>
        <dbReference type="ChEBI" id="CHEBI:16347"/>
        <dbReference type="ChEBI" id="CHEBI:57287"/>
        <dbReference type="ChEBI" id="CHEBI:57336"/>
        <dbReference type="ChEBI" id="CHEBI:84840"/>
    </reaction>
    <physiologicalReaction direction="left-to-right" evidence="18">
        <dbReference type="Rhea" id="RHEA:44993"/>
    </physiologicalReaction>
</comment>
<sequence length="642" mass="71706">MALSAAFILRQGLRCSRVVRSGSVFTTHTMPSRLLHQGDPPALPQLPVPHLQDTLTKYLKTVKPLVTEEEYMVTEEIVKKFGNSTGIGAKLQQKLEEKKKTTDNWLADWWINAAYLDCRGPLVVWSSPGLVFPLLEFKTLDDQLNYAAKVIAGTLDYKIMVDEKTVPVDRMGKDILDMSQYFKILGTCRIPGVTRDTIRFYGQEPDPPKHIVVAHNNHFFKIDVYGKHGKPLNVRQLVHQLRNVVERSTHPTVPVGILTTQNRNVWGKAYKMLRKDKVNKASLEEIQRCIFLVALDGPVVNPTSNVMTDAALKCVHGNGPQGYAGNRWYDKTIQFIIGKKGIVGLTYEHTPAEGPPIANLMDHIMDYINNSPKDNVQAEHTDPRPPAVELTRPQRLMFNVGQEIKQEIEDAKIALESLVGDLEMTCFKFTGFGKNFIKSQKMSPDSFIQMAIQLAFYRIHGEPGAHYESASTRKFVYGRTETIRSCSEESVAFAKAMLNPELNNAEKAQALRSAIDAHKNYAQNAVNGLGVDRHLLGLKLAAIEAGMDVPKLFMDVGYLRSSHMRLSTSQVPARCEAFMCFGPLVPDGYGCCYNPRGDAVFFGISAFNSSPETDSATFRSALEQSLMDMHDVALKEGLKSKL</sequence>
<keyword evidence="12" id="KW-0443">Lipid metabolism</keyword>
<comment type="catalytic activity">
    <reaction evidence="29">
        <text>propanoyl-CoA + (R)-carnitine = O-propanoyl-(R)-carnitine + CoA</text>
        <dbReference type="Rhea" id="RHEA:44976"/>
        <dbReference type="ChEBI" id="CHEBI:16347"/>
        <dbReference type="ChEBI" id="CHEBI:53210"/>
        <dbReference type="ChEBI" id="CHEBI:57287"/>
        <dbReference type="ChEBI" id="CHEBI:57392"/>
    </reaction>
    <physiologicalReaction direction="left-to-right" evidence="29">
        <dbReference type="Rhea" id="RHEA:44977"/>
    </physiologicalReaction>
</comment>
<dbReference type="EC" id="2.3.1.137" evidence="31"/>
<keyword evidence="8" id="KW-0999">Mitochondrion inner membrane</keyword>
<evidence type="ECO:0000256" key="24">
    <source>
        <dbReference type="ARBA" id="ARBA00051554"/>
    </source>
</evidence>
<evidence type="ECO:0000256" key="26">
    <source>
        <dbReference type="ARBA" id="ARBA00051962"/>
    </source>
</evidence>
<dbReference type="PANTHER" id="PTHR22589">
    <property type="entry name" value="CARNITINE O-ACYLTRANSFERASE"/>
    <property type="match status" value="1"/>
</dbReference>
<dbReference type="EC" id="2.3.1.7" evidence="32"/>
<keyword evidence="13" id="KW-0496">Mitochondrion</keyword>
<dbReference type="GO" id="GO:0005783">
    <property type="term" value="C:endoplasmic reticulum"/>
    <property type="evidence" value="ECO:0007669"/>
    <property type="project" value="UniProtKB-SubCell"/>
</dbReference>
<dbReference type="GO" id="GO:0008458">
    <property type="term" value="F:carnitine O-octanoyltransferase activity"/>
    <property type="evidence" value="ECO:0007669"/>
    <property type="project" value="UniProtKB-EC"/>
</dbReference>
<comment type="catalytic activity">
    <reaction evidence="17">
        <text>decanoyl-CoA + (R)-carnitine = O-decanoyl-(R)-carnitine + CoA</text>
        <dbReference type="Rhea" id="RHEA:44828"/>
        <dbReference type="ChEBI" id="CHEBI:16347"/>
        <dbReference type="ChEBI" id="CHEBI:28717"/>
        <dbReference type="ChEBI" id="CHEBI:57287"/>
        <dbReference type="ChEBI" id="CHEBI:61430"/>
    </reaction>
    <physiologicalReaction direction="left-to-right" evidence="17">
        <dbReference type="Rhea" id="RHEA:44829"/>
    </physiologicalReaction>
</comment>
<dbReference type="Gene3D" id="3.30.559.70">
    <property type="entry name" value="Choline/Carnitine o-acyltransferase, domain 2"/>
    <property type="match status" value="1"/>
</dbReference>
<dbReference type="EMBL" id="GDRN01083575">
    <property type="protein sequence ID" value="JAI61645.1"/>
    <property type="molecule type" value="Transcribed_RNA"/>
</dbReference>
<dbReference type="InterPro" id="IPR000542">
    <property type="entry name" value="Carn_acyl_trans"/>
</dbReference>
<dbReference type="Gene3D" id="3.30.559.10">
    <property type="entry name" value="Chloramphenicol acetyltransferase-like domain"/>
    <property type="match status" value="1"/>
</dbReference>
<comment type="subcellular location">
    <subcellularLocation>
        <location evidence="1">Endoplasmic reticulum</location>
    </subcellularLocation>
    <subcellularLocation>
        <location evidence="3">Mitochondrion inner membrane</location>
        <topology evidence="3">Peripheral membrane protein</topology>
        <orientation evidence="3">Matrix side</orientation>
    </subcellularLocation>
    <subcellularLocation>
        <location evidence="2">Peroxisome</location>
    </subcellularLocation>
</comment>
<evidence type="ECO:0000256" key="34">
    <source>
        <dbReference type="ARBA" id="ARBA00079830"/>
    </source>
</evidence>
<evidence type="ECO:0000256" key="18">
    <source>
        <dbReference type="ARBA" id="ARBA00050207"/>
    </source>
</evidence>
<evidence type="ECO:0000256" key="30">
    <source>
        <dbReference type="ARBA" id="ARBA00058613"/>
    </source>
</evidence>
<evidence type="ECO:0000256" key="10">
    <source>
        <dbReference type="ARBA" id="ARBA00022832"/>
    </source>
</evidence>
<evidence type="ECO:0000256" key="17">
    <source>
        <dbReference type="ARBA" id="ARBA00050133"/>
    </source>
</evidence>
<comment type="catalytic activity">
    <reaction evidence="24">
        <text>3-methylbutanoyl-CoA + (R)-carnitine = O-3-methylbutanoyl-(R)-carnitine + CoA</text>
        <dbReference type="Rhea" id="RHEA:44984"/>
        <dbReference type="ChEBI" id="CHEBI:16347"/>
        <dbReference type="ChEBI" id="CHEBI:57287"/>
        <dbReference type="ChEBI" id="CHEBI:57345"/>
        <dbReference type="ChEBI" id="CHEBI:70819"/>
    </reaction>
    <physiologicalReaction direction="left-to-right" evidence="24">
        <dbReference type="Rhea" id="RHEA:44985"/>
    </physiologicalReaction>
</comment>
<evidence type="ECO:0000256" key="2">
    <source>
        <dbReference type="ARBA" id="ARBA00004275"/>
    </source>
</evidence>
<evidence type="ECO:0000256" key="15">
    <source>
        <dbReference type="ARBA" id="ARBA00023140"/>
    </source>
</evidence>
<keyword evidence="10" id="KW-0276">Fatty acid metabolism</keyword>
<keyword evidence="6" id="KW-0813">Transport</keyword>
<evidence type="ECO:0000256" key="35">
    <source>
        <dbReference type="PIRSR" id="PIRSR600542-1"/>
    </source>
</evidence>
<comment type="catalytic activity">
    <reaction evidence="25">
        <text>2-methylpropanoyl-CoA + (R)-carnitine = O-isobutanoyl-(R)-carnitine + CoA</text>
        <dbReference type="Rhea" id="RHEA:44988"/>
        <dbReference type="ChEBI" id="CHEBI:16347"/>
        <dbReference type="ChEBI" id="CHEBI:57287"/>
        <dbReference type="ChEBI" id="CHEBI:57338"/>
        <dbReference type="ChEBI" id="CHEBI:84838"/>
    </reaction>
    <physiologicalReaction direction="left-to-right" evidence="25">
        <dbReference type="Rhea" id="RHEA:44989"/>
    </physiologicalReaction>
</comment>
<comment type="catalytic activity">
    <reaction evidence="26">
        <text>hexanoyl-CoA + (R)-carnitine = O-hexanoyl-(R)-carnitine + CoA</text>
        <dbReference type="Rhea" id="RHEA:44972"/>
        <dbReference type="ChEBI" id="CHEBI:16347"/>
        <dbReference type="ChEBI" id="CHEBI:57287"/>
        <dbReference type="ChEBI" id="CHEBI:62620"/>
        <dbReference type="ChEBI" id="CHEBI:84834"/>
    </reaction>
    <physiologicalReaction direction="left-to-right" evidence="26">
        <dbReference type="Rhea" id="RHEA:44973"/>
    </physiologicalReaction>
</comment>
<evidence type="ECO:0000256" key="9">
    <source>
        <dbReference type="ARBA" id="ARBA00022824"/>
    </source>
</evidence>
<comment type="catalytic activity">
    <reaction evidence="27">
        <text>(R)-carnitine + acetyl-CoA = O-acetyl-(R)-carnitine + CoA</text>
        <dbReference type="Rhea" id="RHEA:21136"/>
        <dbReference type="ChEBI" id="CHEBI:16347"/>
        <dbReference type="ChEBI" id="CHEBI:57287"/>
        <dbReference type="ChEBI" id="CHEBI:57288"/>
        <dbReference type="ChEBI" id="CHEBI:57589"/>
        <dbReference type="EC" id="2.3.1.7"/>
    </reaction>
    <physiologicalReaction direction="left-to-right" evidence="27">
        <dbReference type="Rhea" id="RHEA:21137"/>
    </physiologicalReaction>
</comment>
<keyword evidence="16" id="KW-0012">Acyltransferase</keyword>
<feature type="domain" description="Choline/carnitine acyltransferase" evidence="36">
    <location>
        <begin position="46"/>
        <end position="624"/>
    </location>
</feature>
<dbReference type="FunFam" id="3.30.559.10:FF:000001">
    <property type="entry name" value="Carnitine O-acetyltransferase"/>
    <property type="match status" value="1"/>
</dbReference>
<evidence type="ECO:0000256" key="16">
    <source>
        <dbReference type="ARBA" id="ARBA00023315"/>
    </source>
</evidence>
<dbReference type="SUPFAM" id="SSF52777">
    <property type="entry name" value="CoA-dependent acyltransferases"/>
    <property type="match status" value="2"/>
</dbReference>
<evidence type="ECO:0000256" key="12">
    <source>
        <dbReference type="ARBA" id="ARBA00023098"/>
    </source>
</evidence>
<keyword evidence="15" id="KW-0576">Peroxisome</keyword>
<keyword evidence="9" id="KW-0256">Endoplasmic reticulum</keyword>
<evidence type="ECO:0000256" key="32">
    <source>
        <dbReference type="ARBA" id="ARBA00066910"/>
    </source>
</evidence>
<dbReference type="InterPro" id="IPR023213">
    <property type="entry name" value="CAT-like_dom_sf"/>
</dbReference>
<accession>A0A0P4WK33</accession>
<evidence type="ECO:0000256" key="20">
    <source>
        <dbReference type="ARBA" id="ARBA00050860"/>
    </source>
</evidence>
<organism evidence="37">
    <name type="scientific">Scylla olivacea</name>
    <name type="common">Orange mud crab</name>
    <name type="synonym">Cancer olivacea</name>
    <dbReference type="NCBI Taxonomy" id="85551"/>
    <lineage>
        <taxon>Eukaryota</taxon>
        <taxon>Metazoa</taxon>
        <taxon>Ecdysozoa</taxon>
        <taxon>Arthropoda</taxon>
        <taxon>Crustacea</taxon>
        <taxon>Multicrustacea</taxon>
        <taxon>Malacostraca</taxon>
        <taxon>Eumalacostraca</taxon>
        <taxon>Eucarida</taxon>
        <taxon>Decapoda</taxon>
        <taxon>Pleocyemata</taxon>
        <taxon>Brachyura</taxon>
        <taxon>Eubrachyura</taxon>
        <taxon>Portunoidea</taxon>
        <taxon>Portunidae</taxon>
        <taxon>Portuninae</taxon>
        <taxon>Scylla</taxon>
    </lineage>
</organism>
<keyword evidence="11" id="KW-0007">Acetylation</keyword>
<proteinExistence type="inferred from homology"/>
<evidence type="ECO:0000256" key="29">
    <source>
        <dbReference type="ARBA" id="ARBA00053012"/>
    </source>
</evidence>
<dbReference type="GO" id="GO:0019254">
    <property type="term" value="P:carnitine metabolic process, CoA-linked"/>
    <property type="evidence" value="ECO:0007669"/>
    <property type="project" value="TreeGrafter"/>
</dbReference>
<evidence type="ECO:0000256" key="21">
    <source>
        <dbReference type="ARBA" id="ARBA00051087"/>
    </source>
</evidence>
<evidence type="ECO:0000256" key="5">
    <source>
        <dbReference type="ARBA" id="ARBA00011245"/>
    </source>
</evidence>
<name>A0A0P4WK33_SCYOL</name>
<evidence type="ECO:0000256" key="7">
    <source>
        <dbReference type="ARBA" id="ARBA00022679"/>
    </source>
</evidence>
<dbReference type="GO" id="GO:0004092">
    <property type="term" value="F:carnitine O-acetyltransferase activity"/>
    <property type="evidence" value="ECO:0007669"/>
    <property type="project" value="UniProtKB-EC"/>
</dbReference>
<evidence type="ECO:0000256" key="22">
    <source>
        <dbReference type="ARBA" id="ARBA00051518"/>
    </source>
</evidence>
<comment type="catalytic activity">
    <reaction evidence="20">
        <text>3-hydroxybutanoyl-CoA + (R)-carnitine = O-3-hydroxybutanoyl-(R)-carnitine + CoA</text>
        <dbReference type="Rhea" id="RHEA:45000"/>
        <dbReference type="ChEBI" id="CHEBI:16347"/>
        <dbReference type="ChEBI" id="CHEBI:57287"/>
        <dbReference type="ChEBI" id="CHEBI:78611"/>
        <dbReference type="ChEBI" id="CHEBI:84842"/>
    </reaction>
    <physiologicalReaction direction="left-to-right" evidence="20">
        <dbReference type="Rhea" id="RHEA:45001"/>
    </physiologicalReaction>
</comment>
<comment type="catalytic activity">
    <reaction evidence="22">
        <text>octanoyl-CoA + (R)-carnitine = O-octanoyl-(R)-carnitine + CoA</text>
        <dbReference type="Rhea" id="RHEA:17177"/>
        <dbReference type="ChEBI" id="CHEBI:16347"/>
        <dbReference type="ChEBI" id="CHEBI:18102"/>
        <dbReference type="ChEBI" id="CHEBI:57287"/>
        <dbReference type="ChEBI" id="CHEBI:57386"/>
        <dbReference type="EC" id="2.3.1.137"/>
    </reaction>
    <physiologicalReaction direction="left-to-right" evidence="22">
        <dbReference type="Rhea" id="RHEA:17178"/>
    </physiologicalReaction>
</comment>
<evidence type="ECO:0000256" key="31">
    <source>
        <dbReference type="ARBA" id="ARBA00066418"/>
    </source>
</evidence>
<comment type="function">
    <text evidence="30">Catalyzes the reversible transfer of acyl groups from carnitine to coenzyme A (CoA) and regulates the acyl-CoA/CoA ratio. Also plays a crucial role in the transport of fatty acids for beta-oxidation. Responsible for the synthesis of short- and branched-chain acylcarnitines. Active towards some branched-chain amino acid oxidation pathway (BCAAO) intermediates. Trans-2-enoyl-CoAs and 2-methylacyl-CoAs are poor substrates.</text>
</comment>
<evidence type="ECO:0000256" key="1">
    <source>
        <dbReference type="ARBA" id="ARBA00004240"/>
    </source>
</evidence>
<evidence type="ECO:0000256" key="6">
    <source>
        <dbReference type="ARBA" id="ARBA00022448"/>
    </source>
</evidence>
<dbReference type="PANTHER" id="PTHR22589:SF103">
    <property type="entry name" value="CARNITINE O-ACETYL-TRANSFERASE, ISOFORM A-RELATED"/>
    <property type="match status" value="1"/>
</dbReference>
<evidence type="ECO:0000256" key="23">
    <source>
        <dbReference type="ARBA" id="ARBA00051534"/>
    </source>
</evidence>
<comment type="catalytic activity">
    <reaction evidence="28">
        <text>acetoacetyl-CoA + (R)-carnitine = O-3-oxobutanoyl-(R)-carnitine + CoA</text>
        <dbReference type="Rhea" id="RHEA:44996"/>
        <dbReference type="ChEBI" id="CHEBI:16347"/>
        <dbReference type="ChEBI" id="CHEBI:57286"/>
        <dbReference type="ChEBI" id="CHEBI:57287"/>
        <dbReference type="ChEBI" id="CHEBI:84841"/>
    </reaction>
    <physiologicalReaction direction="left-to-right" evidence="28">
        <dbReference type="Rhea" id="RHEA:44997"/>
    </physiologicalReaction>
</comment>
<dbReference type="GO" id="GO:0006631">
    <property type="term" value="P:fatty acid metabolic process"/>
    <property type="evidence" value="ECO:0007669"/>
    <property type="project" value="UniProtKB-KW"/>
</dbReference>
<evidence type="ECO:0000256" key="11">
    <source>
        <dbReference type="ARBA" id="ARBA00022990"/>
    </source>
</evidence>
<comment type="similarity">
    <text evidence="4">Belongs to the carnitine/choline acetyltransferase family.</text>
</comment>
<dbReference type="FunFam" id="3.30.559.70:FF:000002">
    <property type="entry name" value="Carnitine O-acetyltransferase"/>
    <property type="match status" value="1"/>
</dbReference>
<evidence type="ECO:0000256" key="14">
    <source>
        <dbReference type="ARBA" id="ARBA00023136"/>
    </source>
</evidence>
<dbReference type="InterPro" id="IPR039551">
    <property type="entry name" value="Cho/carn_acyl_trans"/>
</dbReference>
<protein>
    <recommendedName>
        <fullName evidence="33">Carnitine O-acetyltransferase</fullName>
        <ecNumber evidence="31">2.3.1.137</ecNumber>
        <ecNumber evidence="32">2.3.1.7</ecNumber>
    </recommendedName>
    <alternativeName>
        <fullName evidence="34">Carnitine acetyltransferase</fullName>
    </alternativeName>
</protein>